<dbReference type="EMBL" id="JACOFU010000008">
    <property type="protein sequence ID" value="MBC3833122.1"/>
    <property type="molecule type" value="Genomic_DNA"/>
</dbReference>
<comment type="caution">
    <text evidence="2">The sequence shown here is derived from an EMBL/GenBank/DDBJ whole genome shotgun (WGS) entry which is preliminary data.</text>
</comment>
<feature type="chain" id="PRO_5046028969" evidence="1">
    <location>
        <begin position="23"/>
        <end position="161"/>
    </location>
</feature>
<sequence length="161" mass="18233">MRALFFTLTLLSSAFITSTGYAQTVTNNFPAWPSGHSSVLKGEQALTLGRQCSRPSVQGVDSSWTPSPQIILRLELKLNEYLSKHYPKIRQQIQQVYFQYAGLKGNKRKIIYINAIDQHAQNNPDWRKNALVICDGGEVFWGTEFDPVTERFSPIHFNGSP</sequence>
<dbReference type="Proteomes" id="UP000643610">
    <property type="component" value="Unassembled WGS sequence"/>
</dbReference>
<protein>
    <submittedName>
        <fullName evidence="2">Uncharacterized protein</fullName>
    </submittedName>
</protein>
<keyword evidence="1" id="KW-0732">Signal</keyword>
<name>A0ABR6XVZ1_9BURK</name>
<keyword evidence="3" id="KW-1185">Reference proteome</keyword>
<evidence type="ECO:0000313" key="3">
    <source>
        <dbReference type="Proteomes" id="UP000643610"/>
    </source>
</evidence>
<gene>
    <name evidence="2" type="ORF">H8K33_16560</name>
</gene>
<organism evidence="2 3">
    <name type="scientific">Undibacterium amnicola</name>
    <dbReference type="NCBI Taxonomy" id="1834038"/>
    <lineage>
        <taxon>Bacteria</taxon>
        <taxon>Pseudomonadati</taxon>
        <taxon>Pseudomonadota</taxon>
        <taxon>Betaproteobacteria</taxon>
        <taxon>Burkholderiales</taxon>
        <taxon>Oxalobacteraceae</taxon>
        <taxon>Undibacterium</taxon>
    </lineage>
</organism>
<accession>A0ABR6XVZ1</accession>
<reference evidence="2 3" key="1">
    <citation type="submission" date="2020-08" db="EMBL/GenBank/DDBJ databases">
        <title>Novel species isolated from subtropical streams in China.</title>
        <authorList>
            <person name="Lu H."/>
        </authorList>
    </citation>
    <scope>NUCLEOTIDE SEQUENCE [LARGE SCALE GENOMIC DNA]</scope>
    <source>
        <strain evidence="2 3">KCTC 52442</strain>
    </source>
</reference>
<proteinExistence type="predicted"/>
<evidence type="ECO:0000256" key="1">
    <source>
        <dbReference type="SAM" id="SignalP"/>
    </source>
</evidence>
<feature type="signal peptide" evidence="1">
    <location>
        <begin position="1"/>
        <end position="22"/>
    </location>
</feature>
<dbReference type="RefSeq" id="WP_186892173.1">
    <property type="nucleotide sequence ID" value="NZ_JACOFU010000008.1"/>
</dbReference>
<evidence type="ECO:0000313" key="2">
    <source>
        <dbReference type="EMBL" id="MBC3833122.1"/>
    </source>
</evidence>